<reference evidence="1" key="1">
    <citation type="submission" date="2013-07" db="EMBL/GenBank/DDBJ databases">
        <title>The genome of an arbuscular mycorrhizal fungus provides insights into the evolution of the oldest plant symbiosis.</title>
        <authorList>
            <consortium name="DOE Joint Genome Institute"/>
            <person name="Tisserant E."/>
            <person name="Malbreil M."/>
            <person name="Kuo A."/>
            <person name="Kohler A."/>
            <person name="Symeonidi A."/>
            <person name="Balestrini R."/>
            <person name="Charron P."/>
            <person name="Duensing N."/>
            <person name="Frei-dit-Frey N."/>
            <person name="Gianinazzi-Pearson V."/>
            <person name="Gilbert B."/>
            <person name="Handa Y."/>
            <person name="Hijri M."/>
            <person name="Kaul R."/>
            <person name="Kawaguchi M."/>
            <person name="Krajinski F."/>
            <person name="Lammers P."/>
            <person name="Lapierre D."/>
            <person name="Masclaux F.G."/>
            <person name="Murat C."/>
            <person name="Morin E."/>
            <person name="Ndikumana S."/>
            <person name="Pagni M."/>
            <person name="Petitpierre D."/>
            <person name="Requena N."/>
            <person name="Rosikiewicz P."/>
            <person name="Riley R."/>
            <person name="Saito K."/>
            <person name="San Clemente H."/>
            <person name="Shapiro H."/>
            <person name="van Tuinen D."/>
            <person name="Becard G."/>
            <person name="Bonfante P."/>
            <person name="Paszkowski U."/>
            <person name="Shachar-Hill Y."/>
            <person name="Young J.P."/>
            <person name="Sanders I.R."/>
            <person name="Henrissat B."/>
            <person name="Rensing S.A."/>
            <person name="Grigoriev I.V."/>
            <person name="Corradi N."/>
            <person name="Roux C."/>
            <person name="Martin F."/>
        </authorList>
    </citation>
    <scope>NUCLEOTIDE SEQUENCE</scope>
    <source>
        <strain evidence="1">DAOM 197198</strain>
    </source>
</reference>
<name>U9TUC4_RHIID</name>
<dbReference type="HOGENOM" id="CLU_045725_1_0_1"/>
<organism evidence="1">
    <name type="scientific">Rhizophagus irregularis (strain DAOM 181602 / DAOM 197198 / MUCL 43194)</name>
    <name type="common">Arbuscular mycorrhizal fungus</name>
    <name type="synonym">Glomus intraradices</name>
    <dbReference type="NCBI Taxonomy" id="747089"/>
    <lineage>
        <taxon>Eukaryota</taxon>
        <taxon>Fungi</taxon>
        <taxon>Fungi incertae sedis</taxon>
        <taxon>Mucoromycota</taxon>
        <taxon>Glomeromycotina</taxon>
        <taxon>Glomeromycetes</taxon>
        <taxon>Glomerales</taxon>
        <taxon>Glomeraceae</taxon>
        <taxon>Rhizophagus</taxon>
    </lineage>
</organism>
<dbReference type="AlphaFoldDB" id="U9TUC4"/>
<protein>
    <recommendedName>
        <fullName evidence="2">BAH domain-containing protein</fullName>
    </recommendedName>
</protein>
<dbReference type="EMBL" id="KI286476">
    <property type="protein sequence ID" value="ESA11002.1"/>
    <property type="molecule type" value="Genomic_DNA"/>
</dbReference>
<proteinExistence type="predicted"/>
<evidence type="ECO:0000313" key="1">
    <source>
        <dbReference type="EMBL" id="ESA11002.1"/>
    </source>
</evidence>
<sequence length="474" mass="55274">MPRNWKRIQSPITHLDSYWMSDSLRLVMIMPFILSRCLNTTQLKQCFVITVKNNFELTNSRQVKAVIVKTWSLFARLYAKVFANVFHKSDYQALDQLVIKLTRILNKIYPDMITTLPNIHVLQHLPLIAATYGTLQNVSVSLKEMMHEFDLIKRDNILQGLRYVIDNGYNARIPEGGEGWYISVPAHHITRLEEYNTVEQEQENVIEPPQECFFNIRVHKKWNTKRIEKEGFVKKISNEIQKNLYEAYRHYLNKETAISFKTLEYYDAISYTIIKEDNVDINIHVGEVIDIEDDGTKNREYAIIRGIFTHQANDYKKYAFFILDWYYDTGRIDDLTGCKIYGLQESKDVLWPHIHSFHIVDRNPHVVSKNLESESLSKSNDNDNNKLESSFISLLSEKIKSDISWQKNKDCHLSSETPTIGLIREHLSNNKEVIGITSEHVSNMCDKMKVMFMQSQNPSSDAITDVAKILLPEQ</sequence>
<accession>U9TUC4</accession>
<dbReference type="VEuPathDB" id="FungiDB:RhiirFUN_012925"/>
<dbReference type="VEuPathDB" id="FungiDB:RhiirFUN_012926"/>
<gene>
    <name evidence="1" type="ORF">GLOINDRAFT_324032</name>
</gene>
<evidence type="ECO:0008006" key="2">
    <source>
        <dbReference type="Google" id="ProtNLM"/>
    </source>
</evidence>